<evidence type="ECO:0000256" key="3">
    <source>
        <dbReference type="ARBA" id="ARBA00023163"/>
    </source>
</evidence>
<dbReference type="AlphaFoldDB" id="A0AAW9DPL0"/>
<dbReference type="RefSeq" id="WP_319613119.1">
    <property type="nucleotide sequence ID" value="NZ_JAWXYB010000018.1"/>
</dbReference>
<evidence type="ECO:0000259" key="4">
    <source>
        <dbReference type="Pfam" id="PF03466"/>
    </source>
</evidence>
<dbReference type="GO" id="GO:0006355">
    <property type="term" value="P:regulation of DNA-templated transcription"/>
    <property type="evidence" value="ECO:0007669"/>
    <property type="project" value="TreeGrafter"/>
</dbReference>
<evidence type="ECO:0000313" key="5">
    <source>
        <dbReference type="EMBL" id="MDX5930155.1"/>
    </source>
</evidence>
<name>A0AAW9DPL0_ACIAO</name>
<evidence type="ECO:0000256" key="1">
    <source>
        <dbReference type="ARBA" id="ARBA00009437"/>
    </source>
</evidence>
<organism evidence="5 6">
    <name type="scientific">Acidiphilium acidophilum</name>
    <name type="common">Thiobacillus acidophilus</name>
    <dbReference type="NCBI Taxonomy" id="76588"/>
    <lineage>
        <taxon>Bacteria</taxon>
        <taxon>Pseudomonadati</taxon>
        <taxon>Pseudomonadota</taxon>
        <taxon>Alphaproteobacteria</taxon>
        <taxon>Acetobacterales</taxon>
        <taxon>Acidocellaceae</taxon>
        <taxon>Acidiphilium</taxon>
    </lineage>
</organism>
<dbReference type="Gene3D" id="3.40.190.290">
    <property type="match status" value="1"/>
</dbReference>
<dbReference type="InterPro" id="IPR005119">
    <property type="entry name" value="LysR_subst-bd"/>
</dbReference>
<feature type="domain" description="LysR substrate-binding" evidence="4">
    <location>
        <begin position="41"/>
        <end position="245"/>
    </location>
</feature>
<keyword evidence="2" id="KW-0805">Transcription regulation</keyword>
<dbReference type="PANTHER" id="PTHR30126:SF5">
    <property type="entry name" value="HTH-TYPE TRANSCRIPTIONAL ACTIVATOR CMPR"/>
    <property type="match status" value="1"/>
</dbReference>
<comment type="similarity">
    <text evidence="1">Belongs to the LysR transcriptional regulatory family.</text>
</comment>
<evidence type="ECO:0000256" key="2">
    <source>
        <dbReference type="ARBA" id="ARBA00023015"/>
    </source>
</evidence>
<sequence>MFEHIGRKISPTEVGRELVAFSRDISQRIDEFENLLDDIKGLHHGVLNVAVVSTAEYFSPYLLARFCSHHPGITVNLDVTNRDAVLKQLADNAPDMAIMGVPPDGANLVAQSFMPNPLVVVAAPDHALATMKDVPIERVVRERFIIREPGSGTRDAFERFLMKSGWRLQNSMEMSSNEAIKHAVMAGLGLGVVSLHTLEMELKLGRLAIVDLVDFPLERHWYLVHRQGKRFSVAAQSLKTFILTEAAQAVLPALPGRKTRAKAKR</sequence>
<dbReference type="Pfam" id="PF03466">
    <property type="entry name" value="LysR_substrate"/>
    <property type="match status" value="1"/>
</dbReference>
<proteinExistence type="inferred from homology"/>
<comment type="caution">
    <text evidence="5">The sequence shown here is derived from an EMBL/GenBank/DDBJ whole genome shotgun (WGS) entry which is preliminary data.</text>
</comment>
<dbReference type="SUPFAM" id="SSF53850">
    <property type="entry name" value="Periplasmic binding protein-like II"/>
    <property type="match status" value="1"/>
</dbReference>
<accession>A0AAW9DPL0</accession>
<dbReference type="PANTHER" id="PTHR30126">
    <property type="entry name" value="HTH-TYPE TRANSCRIPTIONAL REGULATOR"/>
    <property type="match status" value="1"/>
</dbReference>
<dbReference type="EMBL" id="JAWXYB010000018">
    <property type="protein sequence ID" value="MDX5930155.1"/>
    <property type="molecule type" value="Genomic_DNA"/>
</dbReference>
<dbReference type="Proteomes" id="UP001279553">
    <property type="component" value="Unassembled WGS sequence"/>
</dbReference>
<dbReference type="GO" id="GO:0000976">
    <property type="term" value="F:transcription cis-regulatory region binding"/>
    <property type="evidence" value="ECO:0007669"/>
    <property type="project" value="TreeGrafter"/>
</dbReference>
<keyword evidence="3" id="KW-0804">Transcription</keyword>
<evidence type="ECO:0000313" key="6">
    <source>
        <dbReference type="Proteomes" id="UP001279553"/>
    </source>
</evidence>
<keyword evidence="6" id="KW-1185">Reference proteome</keyword>
<dbReference type="CDD" id="cd08419">
    <property type="entry name" value="PBP2_CbbR_RubisCO_like"/>
    <property type="match status" value="1"/>
</dbReference>
<gene>
    <name evidence="5" type="ORF">SIL87_05160</name>
</gene>
<reference evidence="5 6" key="1">
    <citation type="submission" date="2023-11" db="EMBL/GenBank/DDBJ databases">
        <title>MicrobeMod: A computational toolkit for identifying prokaryotic methylation and restriction-modification with nanopore sequencing.</title>
        <authorList>
            <person name="Crits-Christoph A."/>
            <person name="Kang S.C."/>
            <person name="Lee H."/>
            <person name="Ostrov N."/>
        </authorList>
    </citation>
    <scope>NUCLEOTIDE SEQUENCE [LARGE SCALE GENOMIC DNA]</scope>
    <source>
        <strain evidence="5 6">DSMZ 700</strain>
    </source>
</reference>
<protein>
    <submittedName>
        <fullName evidence="5">LysR substrate-binding domain-containing protein</fullName>
    </submittedName>
</protein>